<reference evidence="2" key="1">
    <citation type="journal article" date="2022" name="Mol. Ecol. Resour.">
        <title>The genomes of chicory, endive, great burdock and yacon provide insights into Asteraceae palaeo-polyploidization history and plant inulin production.</title>
        <authorList>
            <person name="Fan W."/>
            <person name="Wang S."/>
            <person name="Wang H."/>
            <person name="Wang A."/>
            <person name="Jiang F."/>
            <person name="Liu H."/>
            <person name="Zhao H."/>
            <person name="Xu D."/>
            <person name="Zhang Y."/>
        </authorList>
    </citation>
    <scope>NUCLEOTIDE SEQUENCE [LARGE SCALE GENOMIC DNA]</scope>
    <source>
        <strain evidence="2">cv. Punajuju</strain>
    </source>
</reference>
<proteinExistence type="predicted"/>
<dbReference type="EMBL" id="CM042010">
    <property type="protein sequence ID" value="KAI3782705.1"/>
    <property type="molecule type" value="Genomic_DNA"/>
</dbReference>
<sequence length="150" mass="17033">MQEKCQMIEFQQRKCSIIFDLSSKLARVLEFCTCEIPQAFLSGADTNLRRLVELIVFVLNHLTSVADPEFFDLTLRRPGQTPEKVNRPMTLAPLVGIILNLLDASLLTNREQNDIVGNFASMDCGDTLISGFKYLLEFNWVYNPRGELGM</sequence>
<gene>
    <name evidence="1" type="ORF">L2E82_12759</name>
</gene>
<dbReference type="Proteomes" id="UP001055811">
    <property type="component" value="Linkage Group LG02"/>
</dbReference>
<comment type="caution">
    <text evidence="1">The sequence shown here is derived from an EMBL/GenBank/DDBJ whole genome shotgun (WGS) entry which is preliminary data.</text>
</comment>
<accession>A0ACB9GI58</accession>
<evidence type="ECO:0000313" key="2">
    <source>
        <dbReference type="Proteomes" id="UP001055811"/>
    </source>
</evidence>
<name>A0ACB9GI58_CICIN</name>
<keyword evidence="2" id="KW-1185">Reference proteome</keyword>
<evidence type="ECO:0000313" key="1">
    <source>
        <dbReference type="EMBL" id="KAI3782705.1"/>
    </source>
</evidence>
<organism evidence="1 2">
    <name type="scientific">Cichorium intybus</name>
    <name type="common">Chicory</name>
    <dbReference type="NCBI Taxonomy" id="13427"/>
    <lineage>
        <taxon>Eukaryota</taxon>
        <taxon>Viridiplantae</taxon>
        <taxon>Streptophyta</taxon>
        <taxon>Embryophyta</taxon>
        <taxon>Tracheophyta</taxon>
        <taxon>Spermatophyta</taxon>
        <taxon>Magnoliopsida</taxon>
        <taxon>eudicotyledons</taxon>
        <taxon>Gunneridae</taxon>
        <taxon>Pentapetalae</taxon>
        <taxon>asterids</taxon>
        <taxon>campanulids</taxon>
        <taxon>Asterales</taxon>
        <taxon>Asteraceae</taxon>
        <taxon>Cichorioideae</taxon>
        <taxon>Cichorieae</taxon>
        <taxon>Cichoriinae</taxon>
        <taxon>Cichorium</taxon>
    </lineage>
</organism>
<reference evidence="1 2" key="2">
    <citation type="journal article" date="2022" name="Mol. Ecol. Resour.">
        <title>The genomes of chicory, endive, great burdock and yacon provide insights into Asteraceae paleo-polyploidization history and plant inulin production.</title>
        <authorList>
            <person name="Fan W."/>
            <person name="Wang S."/>
            <person name="Wang H."/>
            <person name="Wang A."/>
            <person name="Jiang F."/>
            <person name="Liu H."/>
            <person name="Zhao H."/>
            <person name="Xu D."/>
            <person name="Zhang Y."/>
        </authorList>
    </citation>
    <scope>NUCLEOTIDE SEQUENCE [LARGE SCALE GENOMIC DNA]</scope>
    <source>
        <strain evidence="2">cv. Punajuju</strain>
        <tissue evidence="1">Leaves</tissue>
    </source>
</reference>
<protein>
    <submittedName>
        <fullName evidence="1">Uncharacterized protein</fullName>
    </submittedName>
</protein>